<dbReference type="EMBL" id="JACXWA010000041">
    <property type="protein sequence ID" value="MBD3870208.1"/>
    <property type="molecule type" value="Genomic_DNA"/>
</dbReference>
<protein>
    <submittedName>
        <fullName evidence="7">O-antigen ligase family protein</fullName>
    </submittedName>
</protein>
<dbReference type="PANTHER" id="PTHR37422:SF23">
    <property type="entry name" value="TEICHURONIC ACID BIOSYNTHESIS PROTEIN TUAE"/>
    <property type="match status" value="1"/>
</dbReference>
<dbReference type="Pfam" id="PF04932">
    <property type="entry name" value="Wzy_C"/>
    <property type="match status" value="1"/>
</dbReference>
<feature type="transmembrane region" description="Helical" evidence="5">
    <location>
        <begin position="238"/>
        <end position="256"/>
    </location>
</feature>
<feature type="transmembrane region" description="Helical" evidence="5">
    <location>
        <begin position="201"/>
        <end position="232"/>
    </location>
</feature>
<evidence type="ECO:0000256" key="3">
    <source>
        <dbReference type="ARBA" id="ARBA00022989"/>
    </source>
</evidence>
<evidence type="ECO:0000256" key="2">
    <source>
        <dbReference type="ARBA" id="ARBA00022692"/>
    </source>
</evidence>
<feature type="transmembrane region" description="Helical" evidence="5">
    <location>
        <begin position="119"/>
        <end position="136"/>
    </location>
</feature>
<keyword evidence="2 5" id="KW-0812">Transmembrane</keyword>
<evidence type="ECO:0000313" key="7">
    <source>
        <dbReference type="EMBL" id="MBD3870208.1"/>
    </source>
</evidence>
<feature type="transmembrane region" description="Helical" evidence="5">
    <location>
        <begin position="67"/>
        <end position="85"/>
    </location>
</feature>
<comment type="subcellular location">
    <subcellularLocation>
        <location evidence="1">Membrane</location>
        <topology evidence="1">Multi-pass membrane protein</topology>
    </subcellularLocation>
</comment>
<keyword evidence="7" id="KW-0436">Ligase</keyword>
<feature type="transmembrane region" description="Helical" evidence="5">
    <location>
        <begin position="277"/>
        <end position="298"/>
    </location>
</feature>
<accession>A0A8J6Y3T6</accession>
<dbReference type="GO" id="GO:0016020">
    <property type="term" value="C:membrane"/>
    <property type="evidence" value="ECO:0007669"/>
    <property type="project" value="UniProtKB-SubCell"/>
</dbReference>
<feature type="transmembrane region" description="Helical" evidence="5">
    <location>
        <begin position="375"/>
        <end position="391"/>
    </location>
</feature>
<feature type="transmembrane region" description="Helical" evidence="5">
    <location>
        <begin position="318"/>
        <end position="338"/>
    </location>
</feature>
<dbReference type="Proteomes" id="UP000598633">
    <property type="component" value="Unassembled WGS sequence"/>
</dbReference>
<dbReference type="PANTHER" id="PTHR37422">
    <property type="entry name" value="TEICHURONIC ACID BIOSYNTHESIS PROTEIN TUAE"/>
    <property type="match status" value="1"/>
</dbReference>
<proteinExistence type="predicted"/>
<feature type="transmembrane region" description="Helical" evidence="5">
    <location>
        <begin position="91"/>
        <end position="107"/>
    </location>
</feature>
<comment type="caution">
    <text evidence="7">The sequence shown here is derived from an EMBL/GenBank/DDBJ whole genome shotgun (WGS) entry which is preliminary data.</text>
</comment>
<name>A0A8J6Y3T6_9BACT</name>
<keyword evidence="4 5" id="KW-0472">Membrane</keyword>
<evidence type="ECO:0000256" key="5">
    <source>
        <dbReference type="SAM" id="Phobius"/>
    </source>
</evidence>
<dbReference type="GO" id="GO:0016874">
    <property type="term" value="F:ligase activity"/>
    <property type="evidence" value="ECO:0007669"/>
    <property type="project" value="UniProtKB-KW"/>
</dbReference>
<dbReference type="AlphaFoldDB" id="A0A8J6Y3T6"/>
<gene>
    <name evidence="7" type="ORF">IFJ97_02475</name>
</gene>
<reference evidence="7 8" key="1">
    <citation type="submission" date="2020-08" db="EMBL/GenBank/DDBJ databases">
        <title>Acidobacteriota in marine sediments use diverse sulfur dissimilation pathways.</title>
        <authorList>
            <person name="Wasmund K."/>
        </authorList>
    </citation>
    <scope>NUCLEOTIDE SEQUENCE [LARGE SCALE GENOMIC DNA]</scope>
    <source>
        <strain evidence="7">MAG AM3-A</strain>
    </source>
</reference>
<feature type="transmembrane region" description="Helical" evidence="5">
    <location>
        <begin position="403"/>
        <end position="425"/>
    </location>
</feature>
<organism evidence="7 8">
    <name type="scientific">Candidatus Sulfomarinibacter kjeldsenii</name>
    <dbReference type="NCBI Taxonomy" id="2885994"/>
    <lineage>
        <taxon>Bacteria</taxon>
        <taxon>Pseudomonadati</taxon>
        <taxon>Acidobacteriota</taxon>
        <taxon>Thermoanaerobaculia</taxon>
        <taxon>Thermoanaerobaculales</taxon>
        <taxon>Candidatus Sulfomarinibacteraceae</taxon>
        <taxon>Candidatus Sulfomarinibacter</taxon>
    </lineage>
</organism>
<evidence type="ECO:0000256" key="4">
    <source>
        <dbReference type="ARBA" id="ARBA00023136"/>
    </source>
</evidence>
<keyword evidence="3 5" id="KW-1133">Transmembrane helix</keyword>
<feature type="transmembrane region" description="Helical" evidence="5">
    <location>
        <begin position="38"/>
        <end position="55"/>
    </location>
</feature>
<dbReference type="InterPro" id="IPR051533">
    <property type="entry name" value="WaaL-like"/>
</dbReference>
<feature type="domain" description="O-antigen ligase-related" evidence="6">
    <location>
        <begin position="203"/>
        <end position="331"/>
    </location>
</feature>
<dbReference type="InterPro" id="IPR007016">
    <property type="entry name" value="O-antigen_ligase-rel_domated"/>
</dbReference>
<feature type="transmembrane region" description="Helical" evidence="5">
    <location>
        <begin position="171"/>
        <end position="189"/>
    </location>
</feature>
<evidence type="ECO:0000256" key="1">
    <source>
        <dbReference type="ARBA" id="ARBA00004141"/>
    </source>
</evidence>
<evidence type="ECO:0000259" key="6">
    <source>
        <dbReference type="Pfam" id="PF04932"/>
    </source>
</evidence>
<sequence>MKWPDRELGGSEDRRAVIAQATLLSLAGWCVWRPIETFPSSAILVAAAVLGLAVWGWRRTPKRSNPWLITCTAGIALVASGVAGWDPASGINEITLLMAAVMLMWLASRVSPPERWPALLALVISALALWGLWQVVGGIDEATSSIGELPVGIQIAAAERLSSGRAFASQLLPSHLAVLLATALPLLLWRLRFRWSALPWVVGSVLCVVGLVLTRSPVGAALALGACGVLAAGRKKRLLLLVALVLVPVLVAVIVGRGDVIELEPVQLRLDNWRTAIWVWSTAPAAGVGIGGFAQAAQAVPFEVGNRPRHAHSLPLEWLAELGPIGLLAFVFAGLALWRLLRKLWPKRPDLAVALAVIPIHNLVDFSFFGSGITLAWAVLVGWAMAFVNTLSETEPGPARGRVVFVAALAGVLAATVLHVTSLMVEESAFERKTPFERLDGALEARRLAPWRVDPLGLVAIAALESGDPRRISEARTELDRGHWLRPHSAALAGLRSQLAIADGMAPTAVSEAWISAFEQPSDETRSENLESLLGRLDSGVEDDDS</sequence>
<evidence type="ECO:0000313" key="8">
    <source>
        <dbReference type="Proteomes" id="UP000598633"/>
    </source>
</evidence>